<evidence type="ECO:0000256" key="1">
    <source>
        <dbReference type="ARBA" id="ARBA00004141"/>
    </source>
</evidence>
<organism evidence="11 12">
    <name type="scientific">Cyclospora cayetanensis</name>
    <dbReference type="NCBI Taxonomy" id="88456"/>
    <lineage>
        <taxon>Eukaryota</taxon>
        <taxon>Sar</taxon>
        <taxon>Alveolata</taxon>
        <taxon>Apicomplexa</taxon>
        <taxon>Conoidasida</taxon>
        <taxon>Coccidia</taxon>
        <taxon>Eucoccidiorida</taxon>
        <taxon>Eimeriorina</taxon>
        <taxon>Eimeriidae</taxon>
        <taxon>Cyclospora</taxon>
    </lineage>
</organism>
<dbReference type="Proteomes" id="UP000095192">
    <property type="component" value="Unassembled WGS sequence"/>
</dbReference>
<dbReference type="SUPFAM" id="SSF52540">
    <property type="entry name" value="P-loop containing nucleoside triphosphate hydrolases"/>
    <property type="match status" value="1"/>
</dbReference>
<evidence type="ECO:0000256" key="2">
    <source>
        <dbReference type="ARBA" id="ARBA00022448"/>
    </source>
</evidence>
<dbReference type="SMART" id="SM00382">
    <property type="entry name" value="AAA"/>
    <property type="match status" value="1"/>
</dbReference>
<comment type="caution">
    <text evidence="11">The sequence shown here is derived from an EMBL/GenBank/DDBJ whole genome shotgun (WGS) entry which is preliminary data.</text>
</comment>
<dbReference type="InterPro" id="IPR013525">
    <property type="entry name" value="ABC2_TM"/>
</dbReference>
<keyword evidence="3 9" id="KW-0812">Transmembrane</keyword>
<feature type="region of interest" description="Disordered" evidence="8">
    <location>
        <begin position="625"/>
        <end position="656"/>
    </location>
</feature>
<keyword evidence="4" id="KW-0547">Nucleotide-binding</keyword>
<dbReference type="InParanoid" id="A0A1D3CTL2"/>
<keyword evidence="2" id="KW-0813">Transport</keyword>
<dbReference type="VEuPathDB" id="ToxoDB:cyc_03056"/>
<evidence type="ECO:0000313" key="11">
    <source>
        <dbReference type="EMBL" id="OEH74537.1"/>
    </source>
</evidence>
<evidence type="ECO:0000259" key="10">
    <source>
        <dbReference type="PROSITE" id="PS50893"/>
    </source>
</evidence>
<keyword evidence="12" id="KW-1185">Reference proteome</keyword>
<evidence type="ECO:0000256" key="5">
    <source>
        <dbReference type="ARBA" id="ARBA00022840"/>
    </source>
</evidence>
<feature type="transmembrane region" description="Helical" evidence="9">
    <location>
        <begin position="1172"/>
        <end position="1192"/>
    </location>
</feature>
<evidence type="ECO:0000313" key="12">
    <source>
        <dbReference type="Proteomes" id="UP000095192"/>
    </source>
</evidence>
<dbReference type="PROSITE" id="PS00211">
    <property type="entry name" value="ABC_TRANSPORTER_1"/>
    <property type="match status" value="1"/>
</dbReference>
<reference evidence="11 12" key="1">
    <citation type="journal article" date="2016" name="BMC Genomics">
        <title>Comparative genomics reveals Cyclospora cayetanensis possesses coccidia-like metabolism and invasion components but unique surface antigens.</title>
        <authorList>
            <person name="Liu S."/>
            <person name="Wang L."/>
            <person name="Zheng H."/>
            <person name="Xu Z."/>
            <person name="Roellig D.M."/>
            <person name="Li N."/>
            <person name="Frace M.A."/>
            <person name="Tang K."/>
            <person name="Arrowood M.J."/>
            <person name="Moss D.M."/>
            <person name="Zhang L."/>
            <person name="Feng Y."/>
            <person name="Xiao L."/>
        </authorList>
    </citation>
    <scope>NUCLEOTIDE SEQUENCE [LARGE SCALE GENOMIC DNA]</scope>
    <source>
        <strain evidence="11 12">CHN_HEN01</strain>
    </source>
</reference>
<dbReference type="InterPro" id="IPR011678">
    <property type="entry name" value="EMC1_C"/>
</dbReference>
<feature type="transmembrane region" description="Helical" evidence="9">
    <location>
        <begin position="1249"/>
        <end position="1269"/>
    </location>
</feature>
<evidence type="ECO:0000256" key="6">
    <source>
        <dbReference type="ARBA" id="ARBA00022989"/>
    </source>
</evidence>
<feature type="transmembrane region" description="Helical" evidence="9">
    <location>
        <begin position="1368"/>
        <end position="1390"/>
    </location>
</feature>
<accession>A0A1D3CTL2</accession>
<dbReference type="GO" id="GO:0005524">
    <property type="term" value="F:ATP binding"/>
    <property type="evidence" value="ECO:0007669"/>
    <property type="project" value="UniProtKB-KW"/>
</dbReference>
<evidence type="ECO:0000256" key="3">
    <source>
        <dbReference type="ARBA" id="ARBA00022692"/>
    </source>
</evidence>
<gene>
    <name evidence="11" type="ORF">cyc_03056</name>
</gene>
<feature type="region of interest" description="Disordered" evidence="8">
    <location>
        <begin position="427"/>
        <end position="451"/>
    </location>
</feature>
<dbReference type="PANTHER" id="PTHR48041">
    <property type="entry name" value="ABC TRANSPORTER G FAMILY MEMBER 28"/>
    <property type="match status" value="1"/>
</dbReference>
<dbReference type="GO" id="GO:0016887">
    <property type="term" value="F:ATP hydrolysis activity"/>
    <property type="evidence" value="ECO:0007669"/>
    <property type="project" value="InterPro"/>
</dbReference>
<proteinExistence type="predicted"/>
<dbReference type="Pfam" id="PF00005">
    <property type="entry name" value="ABC_tran"/>
    <property type="match status" value="2"/>
</dbReference>
<keyword evidence="6 9" id="KW-1133">Transmembrane helix</keyword>
<feature type="compositionally biased region" description="Low complexity" evidence="8">
    <location>
        <begin position="438"/>
        <end position="451"/>
    </location>
</feature>
<comment type="subcellular location">
    <subcellularLocation>
        <location evidence="1">Membrane</location>
        <topology evidence="1">Multi-pass membrane protein</topology>
    </subcellularLocation>
</comment>
<protein>
    <recommendedName>
        <fullName evidence="10">ABC transporter domain-containing protein</fullName>
    </recommendedName>
</protein>
<dbReference type="Pfam" id="PF01061">
    <property type="entry name" value="ABC2_membrane"/>
    <property type="match status" value="1"/>
</dbReference>
<dbReference type="InterPro" id="IPR018212">
    <property type="entry name" value="Na/solute_symporter_CS"/>
</dbReference>
<dbReference type="EMBL" id="JROU02002017">
    <property type="protein sequence ID" value="OEH74537.1"/>
    <property type="molecule type" value="Genomic_DNA"/>
</dbReference>
<dbReference type="PROSITE" id="PS00456">
    <property type="entry name" value="NA_SOLUT_SYMP_1"/>
    <property type="match status" value="1"/>
</dbReference>
<name>A0A1D3CTL2_9EIME</name>
<keyword evidence="7 9" id="KW-0472">Membrane</keyword>
<dbReference type="InterPro" id="IPR003593">
    <property type="entry name" value="AAA+_ATPase"/>
</dbReference>
<feature type="compositionally biased region" description="Gly residues" evidence="8">
    <location>
        <begin position="641"/>
        <end position="655"/>
    </location>
</feature>
<sequence length="1398" mass="148200">MLRNSNSHLVARSEANGNVNWVHPEGQCKGAQQEQKEEGCHWRLVSLELVGLHKGTVFVALVNQAAQATELFWIDLGTGVVQQQERAPFAAIGIPLPLADLMTSRLSFYMVNECSGSVEGFVPVPLAPPTGETVEMEVQLTWSVNFAAEKQTILTVAASMQRSLRQVPVFVHADVSVGYKHIDPNLLAVVTAEEGVGGALVLHLLNGVSGQLVHQQVLFSGASKPLTVAVCEDSVYVHFWNIFDARFELLVVSLTENRPDPGPLGLIFPSSRRSPHKSGFSLGMPSGEARNYILPSSVSALGITATAQGITPKALVLASASTQQIYLLSTRLASAKRPLPAVPGGVPSDAAAAGGIPDGMIGYTPILPLNPADSLTYGRTVAHVRGVHSEPSERESSSLVFAFGMDLFFSPVQPAGNPMEGVAGISEHHQRQVQEDLATSGGSSSTRGGASPIHMLPPVAEATTTTDAEVLVSTPLEETELCVKDAYYRLPPKDGGAVWSALKRCYAWVCCNGSRKDRAASVPQSKDFLSESGYELPTASYGDVKTAPASGSDMRSSGTCRPCSGGLHKREGKLVLSGISCRFPPHQVTAILGGSGAGKSTLLSLLAGRLKPDLSFAKERKAAQLEVQSRGGAGAPHQGEGSAGAEGARNGGSGSGAAAAPTVLTLAEDLELAEAEAEVLLLNGVKAPKGWRRLVGFCLQQDLLLLQQLTVEQTLLLEAKLRLGKVLNKHQRKQRVEKVIQMMNLEKCRHTIVGSPFSRGLSGGERRRLSVACELLLPKPLLQLDEPTSGLDAPAAAHLLRLLQQVARENGTAVICTIHQPSPQLFLSFDRVMFLAEGRVVFAGAPQQLRAYEAALFGMPVEENRALLAAPPDAVGVAFDGGDMHFSEVDAAAAREAASPTRPDCCVAEHFLAVACGVGVPFTTNILVAHLKRLLLVVKQQRSSQQGASGVAASQHNNNVGCIKSLEFARGDDLIRGIEAVLQQVEGQRQHGEQHAALRGEAEQKREHAENMSRLLDVIFRVYRHPTAFTLRDDFQTIAAASLRVSTDVDEAAGARENSPEGASREIDISAAKTTAALGEESNLEDAVATGSNSPTRLTAAVPTLQQVAVHPACSCSEDGGAVANFSSKNASVTRRHQALVAATAAVRAASSPLLQFEVLLQRHLMSEFRGTAFATDVGQAVLLGIIIGSIYSKRMANYTTEALHDRIALLYFVCEYHLFNPAFTALSAFPAIRAAAAAGSSSKLFGTSLWLCLLLVSVLASSIGQLVATAAGSDYRVGALLLAVTLITLVLVGGFHAALPSMPLWIRWLAYVSPVSYVIPNLLHITIGDRYITCSSSLTGLGGDMGCTGQGLTAADIASNISIGLPVVVNVFVLLLFVLLVKSVTLVLLKGRLQIQN</sequence>
<keyword evidence="5" id="KW-0067">ATP-binding</keyword>
<dbReference type="Gene3D" id="3.40.50.300">
    <property type="entry name" value="P-loop containing nucleotide triphosphate hydrolases"/>
    <property type="match status" value="1"/>
</dbReference>
<dbReference type="GO" id="GO:0016020">
    <property type="term" value="C:membrane"/>
    <property type="evidence" value="ECO:0007669"/>
    <property type="project" value="UniProtKB-SubCell"/>
</dbReference>
<evidence type="ECO:0000256" key="8">
    <source>
        <dbReference type="SAM" id="MobiDB-lite"/>
    </source>
</evidence>
<dbReference type="InterPro" id="IPR003439">
    <property type="entry name" value="ABC_transporter-like_ATP-bd"/>
</dbReference>
<dbReference type="VEuPathDB" id="ToxoDB:LOC34619811"/>
<evidence type="ECO:0000256" key="4">
    <source>
        <dbReference type="ARBA" id="ARBA00022741"/>
    </source>
</evidence>
<dbReference type="FunCoup" id="A0A1D3CTL2">
    <property type="interactions" value="1"/>
</dbReference>
<dbReference type="InterPro" id="IPR027417">
    <property type="entry name" value="P-loop_NTPase"/>
</dbReference>
<feature type="domain" description="ABC transporter" evidence="10">
    <location>
        <begin position="554"/>
        <end position="862"/>
    </location>
</feature>
<dbReference type="PROSITE" id="PS50893">
    <property type="entry name" value="ABC_TRANSPORTER_2"/>
    <property type="match status" value="1"/>
</dbReference>
<dbReference type="VEuPathDB" id="ToxoDB:LOC34619021"/>
<dbReference type="InterPro" id="IPR017871">
    <property type="entry name" value="ABC_transporter-like_CS"/>
</dbReference>
<dbReference type="GO" id="GO:0140359">
    <property type="term" value="F:ABC-type transporter activity"/>
    <property type="evidence" value="ECO:0007669"/>
    <property type="project" value="InterPro"/>
</dbReference>
<dbReference type="InterPro" id="IPR050352">
    <property type="entry name" value="ABCG_transporters"/>
</dbReference>
<dbReference type="PANTHER" id="PTHR48041:SF139">
    <property type="entry name" value="PROTEIN SCARLET"/>
    <property type="match status" value="1"/>
</dbReference>
<evidence type="ECO:0000256" key="9">
    <source>
        <dbReference type="SAM" id="Phobius"/>
    </source>
</evidence>
<dbReference type="Pfam" id="PF07774">
    <property type="entry name" value="EMC1_C"/>
    <property type="match status" value="1"/>
</dbReference>
<evidence type="ECO:0000256" key="7">
    <source>
        <dbReference type="ARBA" id="ARBA00023136"/>
    </source>
</evidence>
<feature type="transmembrane region" description="Helical" evidence="9">
    <location>
        <begin position="1281"/>
        <end position="1300"/>
    </location>
</feature>